<reference evidence="1" key="1">
    <citation type="submission" date="2023-05" db="EMBL/GenBank/DDBJ databases">
        <title>Nepenthes gracilis genome sequencing.</title>
        <authorList>
            <person name="Fukushima K."/>
        </authorList>
    </citation>
    <scope>NUCLEOTIDE SEQUENCE</scope>
    <source>
        <strain evidence="1">SING2019-196</strain>
    </source>
</reference>
<evidence type="ECO:0000313" key="2">
    <source>
        <dbReference type="Proteomes" id="UP001279734"/>
    </source>
</evidence>
<organism evidence="1 2">
    <name type="scientific">Nepenthes gracilis</name>
    <name type="common">Slender pitcher plant</name>
    <dbReference type="NCBI Taxonomy" id="150966"/>
    <lineage>
        <taxon>Eukaryota</taxon>
        <taxon>Viridiplantae</taxon>
        <taxon>Streptophyta</taxon>
        <taxon>Embryophyta</taxon>
        <taxon>Tracheophyta</taxon>
        <taxon>Spermatophyta</taxon>
        <taxon>Magnoliopsida</taxon>
        <taxon>eudicotyledons</taxon>
        <taxon>Gunneridae</taxon>
        <taxon>Pentapetalae</taxon>
        <taxon>Caryophyllales</taxon>
        <taxon>Nepenthaceae</taxon>
        <taxon>Nepenthes</taxon>
    </lineage>
</organism>
<sequence>MLTCCISFCLSKKMERCFSGSCLHINKLLTKGSIFLACFCGIGSRGLQRGARVLSKCGIKDKGTRHFIHGQ</sequence>
<dbReference type="Proteomes" id="UP001279734">
    <property type="component" value="Unassembled WGS sequence"/>
</dbReference>
<evidence type="ECO:0000313" key="1">
    <source>
        <dbReference type="EMBL" id="GMH31242.1"/>
    </source>
</evidence>
<keyword evidence="2" id="KW-1185">Reference proteome</keyword>
<dbReference type="AlphaFoldDB" id="A0AAD3Y6B2"/>
<gene>
    <name evidence="1" type="ORF">Nepgr_033085</name>
</gene>
<protein>
    <submittedName>
        <fullName evidence="1">Uncharacterized protein</fullName>
    </submittedName>
</protein>
<name>A0AAD3Y6B2_NEPGR</name>
<proteinExistence type="predicted"/>
<accession>A0AAD3Y6B2</accession>
<comment type="caution">
    <text evidence="1">The sequence shown here is derived from an EMBL/GenBank/DDBJ whole genome shotgun (WGS) entry which is preliminary data.</text>
</comment>
<dbReference type="EMBL" id="BSYO01000040">
    <property type="protein sequence ID" value="GMH31242.1"/>
    <property type="molecule type" value="Genomic_DNA"/>
</dbReference>